<accession>A0AAW1A2T4</accession>
<gene>
    <name evidence="3" type="ORF">QLX08_004379</name>
</gene>
<protein>
    <recommendedName>
        <fullName evidence="2">E3 ubiquitin-protein ligase listerin N-terminal domain-containing protein</fullName>
    </recommendedName>
</protein>
<comment type="caution">
    <text evidence="3">The sequence shown here is derived from an EMBL/GenBank/DDBJ whole genome shotgun (WGS) entry which is preliminary data.</text>
</comment>
<evidence type="ECO:0000313" key="3">
    <source>
        <dbReference type="EMBL" id="KAK9304219.1"/>
    </source>
</evidence>
<dbReference type="Proteomes" id="UP001432146">
    <property type="component" value="Unassembled WGS sequence"/>
</dbReference>
<dbReference type="Pfam" id="PF22958">
    <property type="entry name" value="Ltn1_1st"/>
    <property type="match status" value="1"/>
</dbReference>
<dbReference type="InterPro" id="IPR054476">
    <property type="entry name" value="Ltn1_N"/>
</dbReference>
<evidence type="ECO:0000313" key="4">
    <source>
        <dbReference type="Proteomes" id="UP001432146"/>
    </source>
</evidence>
<feature type="compositionally biased region" description="Polar residues" evidence="1">
    <location>
        <begin position="1"/>
        <end position="12"/>
    </location>
</feature>
<feature type="region of interest" description="Disordered" evidence="1">
    <location>
        <begin position="1"/>
        <end position="21"/>
    </location>
</feature>
<proteinExistence type="predicted"/>
<reference evidence="3 4" key="1">
    <citation type="submission" date="2024-05" db="EMBL/GenBank/DDBJ databases">
        <title>The nuclear and mitochondrial genome assemblies of Tetragonisca angustula (Apidae: Meliponini), a tiny yet remarkable pollinator in the Neotropics.</title>
        <authorList>
            <person name="Ferrari R."/>
            <person name="Ricardo P.C."/>
            <person name="Dias F.C."/>
            <person name="Araujo N.S."/>
            <person name="Soares D.O."/>
            <person name="Zhou Q.-S."/>
            <person name="Zhu C.-D."/>
            <person name="Coutinho L."/>
            <person name="Airas M.C."/>
            <person name="Batista T.M."/>
        </authorList>
    </citation>
    <scope>NUCLEOTIDE SEQUENCE [LARGE SCALE GENOMIC DNA]</scope>
    <source>
        <strain evidence="3">ASF017062</strain>
        <tissue evidence="3">Abdomen</tissue>
    </source>
</reference>
<evidence type="ECO:0000256" key="1">
    <source>
        <dbReference type="SAM" id="MobiDB-lite"/>
    </source>
</evidence>
<dbReference type="AlphaFoldDB" id="A0AAW1A2T4"/>
<organism evidence="3 4">
    <name type="scientific">Tetragonisca angustula</name>
    <dbReference type="NCBI Taxonomy" id="166442"/>
    <lineage>
        <taxon>Eukaryota</taxon>
        <taxon>Metazoa</taxon>
        <taxon>Ecdysozoa</taxon>
        <taxon>Arthropoda</taxon>
        <taxon>Hexapoda</taxon>
        <taxon>Insecta</taxon>
        <taxon>Pterygota</taxon>
        <taxon>Neoptera</taxon>
        <taxon>Endopterygota</taxon>
        <taxon>Hymenoptera</taxon>
        <taxon>Apocrita</taxon>
        <taxon>Aculeata</taxon>
        <taxon>Apoidea</taxon>
        <taxon>Anthophila</taxon>
        <taxon>Apidae</taxon>
        <taxon>Tetragonisca</taxon>
    </lineage>
</organism>
<sequence>MEKNEQAQQIKNNAVPYKSHSGRSTKFLDTLIDFSPVRNGKYVLVLSPWDMNEVEVNKLDSNVQIIFKKMNKKDLVTKYKALHEFAVSLEIQKSQL</sequence>
<keyword evidence="4" id="KW-1185">Reference proteome</keyword>
<dbReference type="EMBL" id="JAWNGG020000065">
    <property type="protein sequence ID" value="KAK9304219.1"/>
    <property type="molecule type" value="Genomic_DNA"/>
</dbReference>
<evidence type="ECO:0000259" key="2">
    <source>
        <dbReference type="Pfam" id="PF22958"/>
    </source>
</evidence>
<name>A0AAW1A2T4_9HYME</name>
<feature type="domain" description="E3 ubiquitin-protein ligase listerin N-terminal" evidence="2">
    <location>
        <begin position="59"/>
        <end position="89"/>
    </location>
</feature>